<evidence type="ECO:0000256" key="2">
    <source>
        <dbReference type="ARBA" id="ARBA00012438"/>
    </source>
</evidence>
<dbReference type="PANTHER" id="PTHR43719:SF75">
    <property type="entry name" value="HISTIDINE KINASE CKI1"/>
    <property type="match status" value="1"/>
</dbReference>
<name>A0A5A7Q729_STRAF</name>
<sequence>MQLDEEEFDMEHLLEDVVDLFHPLGAKKGVDVILDPHDGSVMKAPCVKGDRGKLKQILSNLLSNALKFTSEGHVIVRASAQKPGLGNASGRNSTVSCSFMLCWLFEIEKSYESDTSASIQRDSKRVEFLFEVIDTGKGIPREKQKSIFENYVQIKETALEQQGTGLGLGIVQSLVRLMGGEIGIVDKEIGEKGTCFRFNVFFSTCESSNANPLDIEASNCSYFSNETTRFLSPKTESSHVLLFMKSTERCKAIKRFMQRLGIKADVITHHENLSPALKRIKQKLSLSIHTSPSSHTSSTRSKEVPMSNLEGLDGPRARFSNFVLLVIDSRAGPFRDISRALAEFRRDLSGSFCSRVVWLGFEGGSSLQGLDEDKLPASDLVILKPLHGSRLYRVIGLLPEFGGENFDSDVGRVESEKSFICGESKIEEVGGPDGKTPLMGKRILIVDDDSIGRKVAVFVVSQLGARVVVTCENGEEAWRLVREKLENGAKDDSVPFDCIIMDCEMPMMNGIEATRRIRDVEGVYSVRMPIMALTAHDKGEEIEKMVQAGADGYLTKPLNREKFLKAMFETKGNR</sequence>
<accession>A0A5A7Q729</accession>
<dbReference type="OrthoDB" id="60033at2759"/>
<evidence type="ECO:0000313" key="7">
    <source>
        <dbReference type="EMBL" id="GER40778.1"/>
    </source>
</evidence>
<dbReference type="AlphaFoldDB" id="A0A5A7Q729"/>
<evidence type="ECO:0000313" key="8">
    <source>
        <dbReference type="Proteomes" id="UP000325081"/>
    </source>
</evidence>
<keyword evidence="3 4" id="KW-0597">Phosphoprotein</keyword>
<protein>
    <recommendedName>
        <fullName evidence="2">histidine kinase</fullName>
        <ecNumber evidence="2">2.7.13.3</ecNumber>
    </recommendedName>
</protein>
<dbReference type="PROSITE" id="PS50109">
    <property type="entry name" value="HIS_KIN"/>
    <property type="match status" value="1"/>
</dbReference>
<dbReference type="InterPro" id="IPR036890">
    <property type="entry name" value="HATPase_C_sf"/>
</dbReference>
<dbReference type="InterPro" id="IPR001789">
    <property type="entry name" value="Sig_transdc_resp-reg_receiver"/>
</dbReference>
<dbReference type="InterPro" id="IPR005467">
    <property type="entry name" value="His_kinase_dom"/>
</dbReference>
<evidence type="ECO:0000256" key="1">
    <source>
        <dbReference type="ARBA" id="ARBA00000085"/>
    </source>
</evidence>
<keyword evidence="8" id="KW-1185">Reference proteome</keyword>
<evidence type="ECO:0000259" key="5">
    <source>
        <dbReference type="PROSITE" id="PS50109"/>
    </source>
</evidence>
<dbReference type="Pfam" id="PF02518">
    <property type="entry name" value="HATPase_c"/>
    <property type="match status" value="1"/>
</dbReference>
<dbReference type="GO" id="GO:0004673">
    <property type="term" value="F:protein histidine kinase activity"/>
    <property type="evidence" value="ECO:0007669"/>
    <property type="project" value="UniProtKB-EC"/>
</dbReference>
<keyword evidence="7" id="KW-0808">Transferase</keyword>
<comment type="caution">
    <text evidence="7">The sequence shown here is derived from an EMBL/GenBank/DDBJ whole genome shotgun (WGS) entry which is preliminary data.</text>
</comment>
<feature type="domain" description="Histidine kinase" evidence="5">
    <location>
        <begin position="1"/>
        <end position="204"/>
    </location>
</feature>
<dbReference type="Gene3D" id="3.40.50.2300">
    <property type="match status" value="1"/>
</dbReference>
<dbReference type="PRINTS" id="PR00344">
    <property type="entry name" value="BCTRLSENSOR"/>
</dbReference>
<feature type="domain" description="Response regulatory" evidence="6">
    <location>
        <begin position="442"/>
        <end position="571"/>
    </location>
</feature>
<dbReference type="InterPro" id="IPR004358">
    <property type="entry name" value="Sig_transdc_His_kin-like_C"/>
</dbReference>
<dbReference type="CDD" id="cd17546">
    <property type="entry name" value="REC_hyHK_CKI1_RcsC-like"/>
    <property type="match status" value="1"/>
</dbReference>
<evidence type="ECO:0000256" key="3">
    <source>
        <dbReference type="ARBA" id="ARBA00022553"/>
    </source>
</evidence>
<dbReference type="SUPFAM" id="SSF55874">
    <property type="entry name" value="ATPase domain of HSP90 chaperone/DNA topoisomerase II/histidine kinase"/>
    <property type="match status" value="1"/>
</dbReference>
<dbReference type="SUPFAM" id="SSF52172">
    <property type="entry name" value="CheY-like"/>
    <property type="match status" value="1"/>
</dbReference>
<organism evidence="7 8">
    <name type="scientific">Striga asiatica</name>
    <name type="common">Asiatic witchweed</name>
    <name type="synonym">Buchnera asiatica</name>
    <dbReference type="NCBI Taxonomy" id="4170"/>
    <lineage>
        <taxon>Eukaryota</taxon>
        <taxon>Viridiplantae</taxon>
        <taxon>Streptophyta</taxon>
        <taxon>Embryophyta</taxon>
        <taxon>Tracheophyta</taxon>
        <taxon>Spermatophyta</taxon>
        <taxon>Magnoliopsida</taxon>
        <taxon>eudicotyledons</taxon>
        <taxon>Gunneridae</taxon>
        <taxon>Pentapetalae</taxon>
        <taxon>asterids</taxon>
        <taxon>lamiids</taxon>
        <taxon>Lamiales</taxon>
        <taxon>Orobanchaceae</taxon>
        <taxon>Buchnereae</taxon>
        <taxon>Striga</taxon>
    </lineage>
</organism>
<dbReference type="GO" id="GO:0000160">
    <property type="term" value="P:phosphorelay signal transduction system"/>
    <property type="evidence" value="ECO:0007669"/>
    <property type="project" value="InterPro"/>
</dbReference>
<dbReference type="EMBL" id="BKCP01005960">
    <property type="protein sequence ID" value="GER40778.1"/>
    <property type="molecule type" value="Genomic_DNA"/>
</dbReference>
<gene>
    <name evidence="7" type="ORF">STAS_17461</name>
</gene>
<evidence type="ECO:0000259" key="6">
    <source>
        <dbReference type="PROSITE" id="PS50110"/>
    </source>
</evidence>
<dbReference type="Proteomes" id="UP000325081">
    <property type="component" value="Unassembled WGS sequence"/>
</dbReference>
<dbReference type="Pfam" id="PF00072">
    <property type="entry name" value="Response_reg"/>
    <property type="match status" value="1"/>
</dbReference>
<reference evidence="8" key="1">
    <citation type="journal article" date="2019" name="Curr. Biol.">
        <title>Genome Sequence of Striga asiatica Provides Insight into the Evolution of Plant Parasitism.</title>
        <authorList>
            <person name="Yoshida S."/>
            <person name="Kim S."/>
            <person name="Wafula E.K."/>
            <person name="Tanskanen J."/>
            <person name="Kim Y.M."/>
            <person name="Honaas L."/>
            <person name="Yang Z."/>
            <person name="Spallek T."/>
            <person name="Conn C.E."/>
            <person name="Ichihashi Y."/>
            <person name="Cheong K."/>
            <person name="Cui S."/>
            <person name="Der J.P."/>
            <person name="Gundlach H."/>
            <person name="Jiao Y."/>
            <person name="Hori C."/>
            <person name="Ishida J.K."/>
            <person name="Kasahara H."/>
            <person name="Kiba T."/>
            <person name="Kim M.S."/>
            <person name="Koo N."/>
            <person name="Laohavisit A."/>
            <person name="Lee Y.H."/>
            <person name="Lumba S."/>
            <person name="McCourt P."/>
            <person name="Mortimer J.C."/>
            <person name="Mutuku J.M."/>
            <person name="Nomura T."/>
            <person name="Sasaki-Sekimoto Y."/>
            <person name="Seto Y."/>
            <person name="Wang Y."/>
            <person name="Wakatake T."/>
            <person name="Sakakibara H."/>
            <person name="Demura T."/>
            <person name="Yamaguchi S."/>
            <person name="Yoneyama K."/>
            <person name="Manabe R.I."/>
            <person name="Nelson D.C."/>
            <person name="Schulman A.H."/>
            <person name="Timko M.P."/>
            <person name="dePamphilis C.W."/>
            <person name="Choi D."/>
            <person name="Shirasu K."/>
        </authorList>
    </citation>
    <scope>NUCLEOTIDE SEQUENCE [LARGE SCALE GENOMIC DNA]</scope>
    <source>
        <strain evidence="8">cv. UVA1</strain>
    </source>
</reference>
<dbReference type="InterPro" id="IPR011006">
    <property type="entry name" value="CheY-like_superfamily"/>
</dbReference>
<proteinExistence type="predicted"/>
<dbReference type="PANTHER" id="PTHR43719">
    <property type="entry name" value="TWO-COMPONENT HISTIDINE KINASE"/>
    <property type="match status" value="1"/>
</dbReference>
<dbReference type="SMART" id="SM00387">
    <property type="entry name" value="HATPase_c"/>
    <property type="match status" value="1"/>
</dbReference>
<comment type="catalytic activity">
    <reaction evidence="1">
        <text>ATP + protein L-histidine = ADP + protein N-phospho-L-histidine.</text>
        <dbReference type="EC" id="2.7.13.3"/>
    </reaction>
</comment>
<dbReference type="InterPro" id="IPR003594">
    <property type="entry name" value="HATPase_dom"/>
</dbReference>
<keyword evidence="7" id="KW-0418">Kinase</keyword>
<dbReference type="EC" id="2.7.13.3" evidence="2"/>
<dbReference type="InterPro" id="IPR050956">
    <property type="entry name" value="2C_system_His_kinase"/>
</dbReference>
<evidence type="ECO:0000256" key="4">
    <source>
        <dbReference type="PROSITE-ProRule" id="PRU00169"/>
    </source>
</evidence>
<dbReference type="PROSITE" id="PS50110">
    <property type="entry name" value="RESPONSE_REGULATORY"/>
    <property type="match status" value="1"/>
</dbReference>
<feature type="modified residue" description="4-aspartylphosphate" evidence="4">
    <location>
        <position position="502"/>
    </location>
</feature>
<dbReference type="SMART" id="SM00448">
    <property type="entry name" value="REC"/>
    <property type="match status" value="1"/>
</dbReference>
<dbReference type="Gene3D" id="3.30.565.10">
    <property type="entry name" value="Histidine kinase-like ATPase, C-terminal domain"/>
    <property type="match status" value="1"/>
</dbReference>